<feature type="domain" description="Protein CotJB" evidence="1">
    <location>
        <begin position="6"/>
        <end position="79"/>
    </location>
</feature>
<dbReference type="EMBL" id="QLYR01000002">
    <property type="protein sequence ID" value="RAQ29857.1"/>
    <property type="molecule type" value="Genomic_DNA"/>
</dbReference>
<reference evidence="2 3" key="1">
    <citation type="submission" date="2018-06" db="EMBL/GenBank/DDBJ databases">
        <title>Noncontiguous genome sequence of Ruminococcaceae bacterium ASD2818.</title>
        <authorList>
            <person name="Chaplin A.V."/>
            <person name="Sokolova S.R."/>
            <person name="Kochetkova T.O."/>
            <person name="Goltsov A.Y."/>
            <person name="Trofimov D.Y."/>
            <person name="Efimov B.A."/>
        </authorList>
    </citation>
    <scope>NUCLEOTIDE SEQUENCE [LARGE SCALE GENOMIC DNA]</scope>
    <source>
        <strain evidence="2 3">ASD2818</strain>
    </source>
</reference>
<keyword evidence="3" id="KW-1185">Reference proteome</keyword>
<protein>
    <submittedName>
        <fullName evidence="2">Spore coat protein CotJB</fullName>
    </submittedName>
</protein>
<evidence type="ECO:0000313" key="3">
    <source>
        <dbReference type="Proteomes" id="UP000249377"/>
    </source>
</evidence>
<keyword evidence="2" id="KW-0946">Virion</keyword>
<keyword evidence="2" id="KW-0167">Capsid protein</keyword>
<comment type="caution">
    <text evidence="2">The sequence shown here is derived from an EMBL/GenBank/DDBJ whole genome shotgun (WGS) entry which is preliminary data.</text>
</comment>
<dbReference type="Proteomes" id="UP000249377">
    <property type="component" value="Unassembled WGS sequence"/>
</dbReference>
<name>A0A328UDD5_9FIRM</name>
<gene>
    <name evidence="2" type="ORF">DPQ25_06095</name>
</gene>
<evidence type="ECO:0000313" key="2">
    <source>
        <dbReference type="EMBL" id="RAQ29857.1"/>
    </source>
</evidence>
<dbReference type="Pfam" id="PF12652">
    <property type="entry name" value="CotJB"/>
    <property type="match status" value="1"/>
</dbReference>
<dbReference type="InterPro" id="IPR024207">
    <property type="entry name" value="CotJB_dom"/>
</dbReference>
<sequence>MTEQERLFRRISAFRFSMWELHMFLDTHPNNCDAAKKLEEYRLKTDELTKKYEAEFGPLNETSSQTSRWAWISGPWPWENGTEMDGDL</sequence>
<accession>A0A328UDD5</accession>
<evidence type="ECO:0000259" key="1">
    <source>
        <dbReference type="Pfam" id="PF12652"/>
    </source>
</evidence>
<proteinExistence type="predicted"/>
<organism evidence="2 3">
    <name type="scientific">Hydrogeniiclostridium mannosilyticum</name>
    <dbReference type="NCBI Taxonomy" id="2764322"/>
    <lineage>
        <taxon>Bacteria</taxon>
        <taxon>Bacillati</taxon>
        <taxon>Bacillota</taxon>
        <taxon>Clostridia</taxon>
        <taxon>Eubacteriales</taxon>
        <taxon>Acutalibacteraceae</taxon>
        <taxon>Hydrogeniiclostridium</taxon>
    </lineage>
</organism>
<dbReference type="RefSeq" id="WP_112332273.1">
    <property type="nucleotide sequence ID" value="NZ_JADPHD010000005.1"/>
</dbReference>
<dbReference type="AlphaFoldDB" id="A0A328UDD5"/>